<evidence type="ECO:0000313" key="1">
    <source>
        <dbReference type="EMBL" id="KAJ5569031.1"/>
    </source>
</evidence>
<dbReference type="EMBL" id="JAQJAC010000010">
    <property type="protein sequence ID" value="KAJ5569031.1"/>
    <property type="molecule type" value="Genomic_DNA"/>
</dbReference>
<comment type="caution">
    <text evidence="1">The sequence shown here is derived from an EMBL/GenBank/DDBJ whole genome shotgun (WGS) entry which is preliminary data.</text>
</comment>
<name>A0AAD6GL23_9EURO</name>
<reference evidence="1 2" key="1">
    <citation type="journal article" date="2023" name="IMA Fungus">
        <title>Comparative genomic study of the Penicillium genus elucidates a diverse pangenome and 15 lateral gene transfer events.</title>
        <authorList>
            <person name="Petersen C."/>
            <person name="Sorensen T."/>
            <person name="Nielsen M.R."/>
            <person name="Sondergaard T.E."/>
            <person name="Sorensen J.L."/>
            <person name="Fitzpatrick D.A."/>
            <person name="Frisvad J.C."/>
            <person name="Nielsen K.L."/>
        </authorList>
    </citation>
    <scope>NUCLEOTIDE SEQUENCE [LARGE SCALE GENOMIC DNA]</scope>
    <source>
        <strain evidence="1 2">IBT 29057</strain>
    </source>
</reference>
<accession>A0AAD6GL23</accession>
<dbReference type="AlphaFoldDB" id="A0AAD6GL23"/>
<sequence>MHILDSIDGFLVDIALGSTRGQSLHENSEWTELAYHSSDVALPLRTLPEGALAKGYAEDMQQNLTYLALCLVI</sequence>
<organism evidence="1 2">
    <name type="scientific">Penicillium hetheringtonii</name>
    <dbReference type="NCBI Taxonomy" id="911720"/>
    <lineage>
        <taxon>Eukaryota</taxon>
        <taxon>Fungi</taxon>
        <taxon>Dikarya</taxon>
        <taxon>Ascomycota</taxon>
        <taxon>Pezizomycotina</taxon>
        <taxon>Eurotiomycetes</taxon>
        <taxon>Eurotiomycetidae</taxon>
        <taxon>Eurotiales</taxon>
        <taxon>Aspergillaceae</taxon>
        <taxon>Penicillium</taxon>
    </lineage>
</organism>
<proteinExistence type="predicted"/>
<keyword evidence="2" id="KW-1185">Reference proteome</keyword>
<dbReference type="Proteomes" id="UP001216150">
    <property type="component" value="Unassembled WGS sequence"/>
</dbReference>
<gene>
    <name evidence="1" type="ORF">N7450_011517</name>
</gene>
<protein>
    <submittedName>
        <fullName evidence="1">Uncharacterized protein</fullName>
    </submittedName>
</protein>
<evidence type="ECO:0000313" key="2">
    <source>
        <dbReference type="Proteomes" id="UP001216150"/>
    </source>
</evidence>